<accession>A0ABQ2MZ42</accession>
<evidence type="ECO:0000313" key="8">
    <source>
        <dbReference type="Proteomes" id="UP000638043"/>
    </source>
</evidence>
<dbReference type="EMBL" id="BMMQ01000002">
    <property type="protein sequence ID" value="GGO61002.1"/>
    <property type="molecule type" value="Genomic_DNA"/>
</dbReference>
<comment type="function">
    <text evidence="5 6">Removes the phosphate from trehalose 6-phosphate to produce free trehalose.</text>
</comment>
<keyword evidence="6" id="KW-0479">Metal-binding</keyword>
<dbReference type="RefSeq" id="WP_188700085.1">
    <property type="nucleotide sequence ID" value="NZ_BMMQ01000002.1"/>
</dbReference>
<dbReference type="NCBIfam" id="TIGR00685">
    <property type="entry name" value="T6PP"/>
    <property type="match status" value="1"/>
</dbReference>
<dbReference type="InterPro" id="IPR006379">
    <property type="entry name" value="HAD-SF_hydro_IIB"/>
</dbReference>
<evidence type="ECO:0000313" key="7">
    <source>
        <dbReference type="EMBL" id="GGO61002.1"/>
    </source>
</evidence>
<evidence type="ECO:0000256" key="3">
    <source>
        <dbReference type="ARBA" id="ARBA00008770"/>
    </source>
</evidence>
<dbReference type="PANTHER" id="PTHR43768:SF3">
    <property type="entry name" value="TREHALOSE 6-PHOSPHATE PHOSPHATASE"/>
    <property type="match status" value="1"/>
</dbReference>
<reference evidence="8" key="1">
    <citation type="journal article" date="2019" name="Int. J. Syst. Evol. Microbiol.">
        <title>The Global Catalogue of Microorganisms (GCM) 10K type strain sequencing project: providing services to taxonomists for standard genome sequencing and annotation.</title>
        <authorList>
            <consortium name="The Broad Institute Genomics Platform"/>
            <consortium name="The Broad Institute Genome Sequencing Center for Infectious Disease"/>
            <person name="Wu L."/>
            <person name="Ma J."/>
        </authorList>
    </citation>
    <scope>NUCLEOTIDE SEQUENCE [LARGE SCALE GENOMIC DNA]</scope>
    <source>
        <strain evidence="8">CGMCC 4.7181</strain>
    </source>
</reference>
<dbReference type="Gene3D" id="3.40.50.1000">
    <property type="entry name" value="HAD superfamily/HAD-like"/>
    <property type="match status" value="1"/>
</dbReference>
<dbReference type="PANTHER" id="PTHR43768">
    <property type="entry name" value="TREHALOSE 6-PHOSPHATE PHOSPHATASE"/>
    <property type="match status" value="1"/>
</dbReference>
<evidence type="ECO:0000256" key="4">
    <source>
        <dbReference type="ARBA" id="ARBA00022801"/>
    </source>
</evidence>
<comment type="caution">
    <text evidence="7">The sequence shown here is derived from an EMBL/GenBank/DDBJ whole genome shotgun (WGS) entry which is preliminary data.</text>
</comment>
<dbReference type="InterPro" id="IPR036412">
    <property type="entry name" value="HAD-like_sf"/>
</dbReference>
<comment type="similarity">
    <text evidence="3 6">Belongs to the trehalose phosphatase family.</text>
</comment>
<dbReference type="Proteomes" id="UP000638043">
    <property type="component" value="Unassembled WGS sequence"/>
</dbReference>
<evidence type="ECO:0000256" key="1">
    <source>
        <dbReference type="ARBA" id="ARBA00000500"/>
    </source>
</evidence>
<keyword evidence="6" id="KW-0460">Magnesium</keyword>
<dbReference type="Gene3D" id="3.30.70.1020">
    <property type="entry name" value="Trehalose-6-phosphate phosphatase related protein, domain 2"/>
    <property type="match status" value="1"/>
</dbReference>
<gene>
    <name evidence="7" type="ORF">GCM10010910_07770</name>
</gene>
<dbReference type="InterPro" id="IPR044651">
    <property type="entry name" value="OTSB-like"/>
</dbReference>
<dbReference type="EC" id="3.1.3.12" evidence="6"/>
<dbReference type="InterPro" id="IPR023214">
    <property type="entry name" value="HAD_sf"/>
</dbReference>
<dbReference type="InterPro" id="IPR003337">
    <property type="entry name" value="Trehalose_PPase"/>
</dbReference>
<comment type="pathway">
    <text evidence="2 6">Glycan biosynthesis; trehalose biosynthesis.</text>
</comment>
<keyword evidence="4 6" id="KW-0378">Hydrolase</keyword>
<organism evidence="7 8">
    <name type="scientific">Microbacterium nanhaiense</name>
    <dbReference type="NCBI Taxonomy" id="1301026"/>
    <lineage>
        <taxon>Bacteria</taxon>
        <taxon>Bacillati</taxon>
        <taxon>Actinomycetota</taxon>
        <taxon>Actinomycetes</taxon>
        <taxon>Micrococcales</taxon>
        <taxon>Microbacteriaceae</taxon>
        <taxon>Microbacterium</taxon>
    </lineage>
</organism>
<dbReference type="Pfam" id="PF02358">
    <property type="entry name" value="Trehalose_PPase"/>
    <property type="match status" value="1"/>
</dbReference>
<protein>
    <recommendedName>
        <fullName evidence="6">Trehalose 6-phosphate phosphatase</fullName>
        <ecNumber evidence="6">3.1.3.12</ecNumber>
    </recommendedName>
</protein>
<comment type="catalytic activity">
    <reaction evidence="1 6">
        <text>alpha,alpha-trehalose 6-phosphate + H2O = alpha,alpha-trehalose + phosphate</text>
        <dbReference type="Rhea" id="RHEA:23420"/>
        <dbReference type="ChEBI" id="CHEBI:15377"/>
        <dbReference type="ChEBI" id="CHEBI:16551"/>
        <dbReference type="ChEBI" id="CHEBI:43474"/>
        <dbReference type="ChEBI" id="CHEBI:58429"/>
        <dbReference type="EC" id="3.1.3.12"/>
    </reaction>
</comment>
<proteinExistence type="inferred from homology"/>
<keyword evidence="8" id="KW-1185">Reference proteome</keyword>
<dbReference type="SUPFAM" id="SSF56784">
    <property type="entry name" value="HAD-like"/>
    <property type="match status" value="1"/>
</dbReference>
<comment type="cofactor">
    <cofactor evidence="6">
        <name>Mg(2+)</name>
        <dbReference type="ChEBI" id="CHEBI:18420"/>
    </cofactor>
</comment>
<name>A0ABQ2MZ42_9MICO</name>
<evidence type="ECO:0000256" key="5">
    <source>
        <dbReference type="ARBA" id="ARBA00024179"/>
    </source>
</evidence>
<evidence type="ECO:0000256" key="2">
    <source>
        <dbReference type="ARBA" id="ARBA00005199"/>
    </source>
</evidence>
<dbReference type="NCBIfam" id="TIGR01484">
    <property type="entry name" value="HAD-SF-IIB"/>
    <property type="match status" value="1"/>
</dbReference>
<evidence type="ECO:0000256" key="6">
    <source>
        <dbReference type="RuleBase" id="RU361117"/>
    </source>
</evidence>
<sequence>MTGLDERIRSVASARRLLVALDFDGTLSPLVADPMSARATPAATRVVERLSRLDGVTVALVSGRSLRDLRIIAEHGDDSGVWLVGSHGSERWTPSGGLASAAADPGSAAIRARAETIAAAFEGAWIEDKTFGFALHTRTSTAEAEAGAHDAVDALMRDAAPQWRRREGKHVLEFSWRHEGKDTAVAELRAELGADAVVFAGDDVTDEDALRSLGDGDLGIRVGEGDTAAHTRVDNIGGLVDVLDRIAEVRASWSTPE</sequence>